<reference evidence="2 3" key="1">
    <citation type="submission" date="2018-11" db="EMBL/GenBank/DDBJ databases">
        <title>Genome sequence of Saitozyma podzolica DSM 27192.</title>
        <authorList>
            <person name="Aliyu H."/>
            <person name="Gorte O."/>
            <person name="Ochsenreither K."/>
        </authorList>
    </citation>
    <scope>NUCLEOTIDE SEQUENCE [LARGE SCALE GENOMIC DNA]</scope>
    <source>
        <strain evidence="2 3">DSM 27192</strain>
    </source>
</reference>
<evidence type="ECO:0000256" key="1">
    <source>
        <dbReference type="SAM" id="MobiDB-lite"/>
    </source>
</evidence>
<evidence type="ECO:0000313" key="3">
    <source>
        <dbReference type="Proteomes" id="UP000279259"/>
    </source>
</evidence>
<evidence type="ECO:0000313" key="2">
    <source>
        <dbReference type="EMBL" id="RSH89080.1"/>
    </source>
</evidence>
<dbReference type="InterPro" id="IPR027443">
    <property type="entry name" value="IPNS-like_sf"/>
</dbReference>
<dbReference type="InterPro" id="IPR010856">
    <property type="entry name" value="Gig2-like"/>
</dbReference>
<dbReference type="Pfam" id="PF07350">
    <property type="entry name" value="Gig2-like"/>
    <property type="match status" value="1"/>
</dbReference>
<accession>A0A427YD76</accession>
<dbReference type="EMBL" id="RSCD01000015">
    <property type="protein sequence ID" value="RSH89080.1"/>
    <property type="molecule type" value="Genomic_DNA"/>
</dbReference>
<dbReference type="PANTHER" id="PTHR30613">
    <property type="entry name" value="UNCHARACTERIZED PROTEIN YBIU-RELATED"/>
    <property type="match status" value="1"/>
</dbReference>
<feature type="region of interest" description="Disordered" evidence="1">
    <location>
        <begin position="1"/>
        <end position="55"/>
    </location>
</feature>
<dbReference type="Proteomes" id="UP000279259">
    <property type="component" value="Unassembled WGS sequence"/>
</dbReference>
<feature type="compositionally biased region" description="Low complexity" evidence="1">
    <location>
        <begin position="28"/>
        <end position="44"/>
    </location>
</feature>
<name>A0A427YD76_9TREE</name>
<organism evidence="2 3">
    <name type="scientific">Saitozyma podzolica</name>
    <dbReference type="NCBI Taxonomy" id="1890683"/>
    <lineage>
        <taxon>Eukaryota</taxon>
        <taxon>Fungi</taxon>
        <taxon>Dikarya</taxon>
        <taxon>Basidiomycota</taxon>
        <taxon>Agaricomycotina</taxon>
        <taxon>Tremellomycetes</taxon>
        <taxon>Tremellales</taxon>
        <taxon>Trimorphomycetaceae</taxon>
        <taxon>Saitozyma</taxon>
    </lineage>
</organism>
<dbReference type="OrthoDB" id="8249012at2759"/>
<dbReference type="Gene3D" id="2.60.120.330">
    <property type="entry name" value="B-lactam Antibiotic, Isopenicillin N Synthase, Chain"/>
    <property type="match status" value="2"/>
</dbReference>
<dbReference type="AlphaFoldDB" id="A0A427YD76"/>
<keyword evidence="3" id="KW-1185">Reference proteome</keyword>
<comment type="caution">
    <text evidence="2">The sequence shown here is derived from an EMBL/GenBank/DDBJ whole genome shotgun (WGS) entry which is preliminary data.</text>
</comment>
<sequence>MRAPRRLLATLSPTTPSVAPSSLLPPYTHSLPTSATTTSSSSSSRLRPPYAHSVSPLSPALRAPMRYALLRENASANDPTSVADSAWVTWAEGLLGSESGRREVRDKWVEAIVGLEKIKSVGVRPGPQISFHSLASHLDVGSTIQAILASGSVIVRDVVLDAEASKWAAEIVRATNEREGNPVFWHPSLLAARAHPSVLSSNKQLLSALAANTGVGVNVNVDGTADPFVLAEAVQEGFESDEPRGIDLENNWVPVSPSSSTPNTPLLAHLALTPSLSYLLPTSHSAIYAALRPLFRPVRSRLSFYHPSAYLDPTNWVLLSPGEVVTPHPSAFASHSDVDASANNTPADVAGSDLPHLDGTFSRIELEAGDMLYRHPSVPARASSRVGESGLSLPISPIPAEGHGAAAYVRSQREAFEAGSPPPGYASRLGGVAALEAAGARDAIGGNGGKRAMGY</sequence>
<dbReference type="PANTHER" id="PTHR30613:SF1">
    <property type="entry name" value="DUF1479 DOMAIN PROTEIN (AFU_ORTHOLOGUE AFUA_5G09280)"/>
    <property type="match status" value="1"/>
</dbReference>
<proteinExistence type="predicted"/>
<dbReference type="SUPFAM" id="SSF51197">
    <property type="entry name" value="Clavaminate synthase-like"/>
    <property type="match status" value="1"/>
</dbReference>
<protein>
    <submittedName>
        <fullName evidence="2">Uncharacterized protein</fullName>
    </submittedName>
</protein>
<gene>
    <name evidence="2" type="ORF">EHS25_002746</name>
</gene>
<feature type="compositionally biased region" description="Polar residues" evidence="1">
    <location>
        <begin position="11"/>
        <end position="20"/>
    </location>
</feature>